<proteinExistence type="predicted"/>
<dbReference type="RefSeq" id="WP_151668383.1">
    <property type="nucleotide sequence ID" value="NZ_WBVO01000014.1"/>
</dbReference>
<comment type="caution">
    <text evidence="3">The sequence shown here is derived from an EMBL/GenBank/DDBJ whole genome shotgun (WGS) entry which is preliminary data.</text>
</comment>
<dbReference type="Gene3D" id="1.10.1040.20">
    <property type="entry name" value="ProC-like, C-terminal domain"/>
    <property type="match status" value="1"/>
</dbReference>
<dbReference type="InterPro" id="IPR028939">
    <property type="entry name" value="P5C_Rdtase_cat_N"/>
</dbReference>
<dbReference type="InterPro" id="IPR037108">
    <property type="entry name" value="TM1727-like_C_sf"/>
</dbReference>
<dbReference type="InterPro" id="IPR036291">
    <property type="entry name" value="NAD(P)-bd_dom_sf"/>
</dbReference>
<dbReference type="InterPro" id="IPR008927">
    <property type="entry name" value="6-PGluconate_DH-like_C_sf"/>
</dbReference>
<evidence type="ECO:0000313" key="3">
    <source>
        <dbReference type="EMBL" id="KAB2805450.1"/>
    </source>
</evidence>
<evidence type="ECO:0000313" key="4">
    <source>
        <dbReference type="Proteomes" id="UP000468650"/>
    </source>
</evidence>
<gene>
    <name evidence="3" type="ORF">F8C67_13435</name>
</gene>
<dbReference type="Gene3D" id="3.40.50.720">
    <property type="entry name" value="NAD(P)-binding Rossmann-like Domain"/>
    <property type="match status" value="1"/>
</dbReference>
<evidence type="ECO:0000259" key="2">
    <source>
        <dbReference type="Pfam" id="PF10728"/>
    </source>
</evidence>
<dbReference type="SUPFAM" id="SSF51735">
    <property type="entry name" value="NAD(P)-binding Rossmann-fold domains"/>
    <property type="match status" value="1"/>
</dbReference>
<dbReference type="Proteomes" id="UP000468650">
    <property type="component" value="Unassembled WGS sequence"/>
</dbReference>
<dbReference type="OrthoDB" id="9810755at2"/>
<protein>
    <submittedName>
        <fullName evidence="3">DUF2520 domain-containing protein</fullName>
    </submittedName>
</protein>
<dbReference type="PANTHER" id="PTHR40459">
    <property type="entry name" value="CONSERVED HYPOTHETICAL ALANINE AND LEUCINE RICH PROTEIN"/>
    <property type="match status" value="1"/>
</dbReference>
<organism evidence="3 4">
    <name type="scientific">Phaeocystidibacter luteus</name>
    <dbReference type="NCBI Taxonomy" id="911197"/>
    <lineage>
        <taxon>Bacteria</taxon>
        <taxon>Pseudomonadati</taxon>
        <taxon>Bacteroidota</taxon>
        <taxon>Flavobacteriia</taxon>
        <taxon>Flavobacteriales</taxon>
        <taxon>Phaeocystidibacteraceae</taxon>
        <taxon>Phaeocystidibacter</taxon>
    </lineage>
</organism>
<dbReference type="Pfam" id="PF03807">
    <property type="entry name" value="F420_oxidored"/>
    <property type="match status" value="1"/>
</dbReference>
<evidence type="ECO:0000259" key="1">
    <source>
        <dbReference type="Pfam" id="PF03807"/>
    </source>
</evidence>
<accession>A0A6N6RCY7</accession>
<dbReference type="InterPro" id="IPR018931">
    <property type="entry name" value="DUF2520"/>
</dbReference>
<dbReference type="Pfam" id="PF10728">
    <property type="entry name" value="DUF2520"/>
    <property type="match status" value="1"/>
</dbReference>
<keyword evidence="4" id="KW-1185">Reference proteome</keyword>
<dbReference type="EMBL" id="WBVO01000014">
    <property type="protein sequence ID" value="KAB2805450.1"/>
    <property type="molecule type" value="Genomic_DNA"/>
</dbReference>
<dbReference type="PANTHER" id="PTHR40459:SF1">
    <property type="entry name" value="CONSERVED HYPOTHETICAL ALANINE AND LEUCINE RICH PROTEIN"/>
    <property type="match status" value="1"/>
</dbReference>
<dbReference type="AlphaFoldDB" id="A0A6N6RCY7"/>
<dbReference type="SUPFAM" id="SSF48179">
    <property type="entry name" value="6-phosphogluconate dehydrogenase C-terminal domain-like"/>
    <property type="match status" value="1"/>
</dbReference>
<reference evidence="3 4" key="1">
    <citation type="submission" date="2019-09" db="EMBL/GenBank/DDBJ databases">
        <title>Genomes of family Cryomorphaceae.</title>
        <authorList>
            <person name="Bowman J.P."/>
        </authorList>
    </citation>
    <scope>NUCLEOTIDE SEQUENCE [LARGE SCALE GENOMIC DNA]</scope>
    <source>
        <strain evidence="3 4">LMG 25704</strain>
    </source>
</reference>
<name>A0A6N6RCY7_9FLAO</name>
<sequence length="255" mass="27817">MVSIIGSGNAAWVLGTALKKAGMTVDYVAARNEDEGRELANALGSQYIPLSNVDTISSGIVLLGVRDDAIEKVLEDCPFNKSVLIAHVSGPASIQTLNAHSGPKGVFYPLQSMKKGLETDFTKVPMLIEGTSDDAVESLKNLASKISHDVRELDSQQRLALHAAAVWANNFVNHINTETQRITEKYNLPYDLLVPLIKKTADLALESKSKSHQTGPAMRNDASTMDKHLSLMDEEQATLYKVLSKSIQNRNETEL</sequence>
<feature type="domain" description="DUF2520" evidence="2">
    <location>
        <begin position="124"/>
        <end position="247"/>
    </location>
</feature>
<feature type="domain" description="Pyrroline-5-carboxylate reductase catalytic N-terminal" evidence="1">
    <location>
        <begin position="2"/>
        <end position="85"/>
    </location>
</feature>